<feature type="compositionally biased region" description="Polar residues" evidence="2">
    <location>
        <begin position="198"/>
        <end position="215"/>
    </location>
</feature>
<accession>A0A1E3J8Z9</accession>
<reference evidence="3 4" key="1">
    <citation type="submission" date="2016-06" db="EMBL/GenBank/DDBJ databases">
        <title>Evolution of pathogenesis and genome organization in the Tremellales.</title>
        <authorList>
            <person name="Cuomo C."/>
            <person name="Litvintseva A."/>
            <person name="Heitman J."/>
            <person name="Chen Y."/>
            <person name="Sun S."/>
            <person name="Springer D."/>
            <person name="Dromer F."/>
            <person name="Young S."/>
            <person name="Zeng Q."/>
            <person name="Chapman S."/>
            <person name="Gujja S."/>
            <person name="Saif S."/>
            <person name="Birren B."/>
        </authorList>
    </citation>
    <scope>NUCLEOTIDE SEQUENCE [LARGE SCALE GENOMIC DNA]</scope>
    <source>
        <strain evidence="3 4">CBS 7118</strain>
    </source>
</reference>
<feature type="region of interest" description="Disordered" evidence="2">
    <location>
        <begin position="196"/>
        <end position="226"/>
    </location>
</feature>
<evidence type="ECO:0000313" key="4">
    <source>
        <dbReference type="Proteomes" id="UP000094819"/>
    </source>
</evidence>
<name>A0A1E3J8Z9_9TREE</name>
<evidence type="ECO:0008006" key="5">
    <source>
        <dbReference type="Google" id="ProtNLM"/>
    </source>
</evidence>
<sequence length="344" mass="38364">MAAATSTKSTAKKTGKENAAPRGKSRALDEIASEDDEIVQEKKSSKSKNKRPLQEADDEGDVRELKKQLATVSAERNRLRSQKDTFAKQFEELSRLRSTDAESLLEKYKEKVKIQTEAQSKAIDDSTKLNDSLMSRVQHLEKSLAAAKKAVTENIVNADPKEVRALKDEIKRAKSDLDSKNDAYLALQKEYKTEIENSRSLQASTKSVPASNAVSTAGPPSEDAEMDTASLRLYEDLTLLNIMSVKIQKGKYGNKEKTFNCVMAANGISLSFKLRSYIEIDKKRPADSPYVSTVHYSPSSLKNEPKEVVEKLGDFGTEFVIPREELGGFFLELRKRLEASDDDE</sequence>
<dbReference type="GO" id="GO:0033551">
    <property type="term" value="C:monopolin complex"/>
    <property type="evidence" value="ECO:0007669"/>
    <property type="project" value="InterPro"/>
</dbReference>
<protein>
    <recommendedName>
        <fullName evidence="5">Monopolin complex subunit Csm1/Pcs1 C-terminal domain-containing protein</fullName>
    </recommendedName>
</protein>
<feature type="coiled-coil region" evidence="1">
    <location>
        <begin position="130"/>
        <end position="190"/>
    </location>
</feature>
<dbReference type="GO" id="GO:0051315">
    <property type="term" value="P:attachment of mitotic spindle microtubules to kinetochore"/>
    <property type="evidence" value="ECO:0007669"/>
    <property type="project" value="TreeGrafter"/>
</dbReference>
<gene>
    <name evidence="3" type="ORF">L198_03890</name>
</gene>
<dbReference type="PANTHER" id="PTHR28006:SF1">
    <property type="entry name" value="MONOPOLIN COMPLEX SUBUNIT CSM1"/>
    <property type="match status" value="1"/>
</dbReference>
<feature type="region of interest" description="Disordered" evidence="2">
    <location>
        <begin position="1"/>
        <end position="78"/>
    </location>
</feature>
<dbReference type="GO" id="GO:0005730">
    <property type="term" value="C:nucleolus"/>
    <property type="evidence" value="ECO:0007669"/>
    <property type="project" value="TreeGrafter"/>
</dbReference>
<dbReference type="CDD" id="cd23787">
    <property type="entry name" value="RWD_CSM1"/>
    <property type="match status" value="1"/>
</dbReference>
<dbReference type="OrthoDB" id="3216420at2759"/>
<dbReference type="PANTHER" id="PTHR28006">
    <property type="entry name" value="MONOPOLIN COMPLEX SUBUNIT CSM1"/>
    <property type="match status" value="1"/>
</dbReference>
<dbReference type="EMBL" id="AWGH01000010">
    <property type="protein sequence ID" value="ODN97327.1"/>
    <property type="molecule type" value="Genomic_DNA"/>
</dbReference>
<dbReference type="GO" id="GO:0045144">
    <property type="term" value="P:meiotic sister chromatid segregation"/>
    <property type="evidence" value="ECO:0007669"/>
    <property type="project" value="TreeGrafter"/>
</dbReference>
<proteinExistence type="predicted"/>
<dbReference type="GO" id="GO:0034506">
    <property type="term" value="C:chromosome, centromeric core domain"/>
    <property type="evidence" value="ECO:0007669"/>
    <property type="project" value="TreeGrafter"/>
</dbReference>
<dbReference type="GO" id="GO:0072686">
    <property type="term" value="C:mitotic spindle"/>
    <property type="evidence" value="ECO:0007669"/>
    <property type="project" value="TreeGrafter"/>
</dbReference>
<dbReference type="GeneID" id="30193103"/>
<comment type="caution">
    <text evidence="3">The sequence shown here is derived from an EMBL/GenBank/DDBJ whole genome shotgun (WGS) entry which is preliminary data.</text>
</comment>
<keyword evidence="4" id="KW-1185">Reference proteome</keyword>
<evidence type="ECO:0000313" key="3">
    <source>
        <dbReference type="EMBL" id="ODN97327.1"/>
    </source>
</evidence>
<dbReference type="InterPro" id="IPR040349">
    <property type="entry name" value="Csm1/Pcs1"/>
</dbReference>
<dbReference type="Proteomes" id="UP000094819">
    <property type="component" value="Unassembled WGS sequence"/>
</dbReference>
<evidence type="ECO:0000256" key="1">
    <source>
        <dbReference type="SAM" id="Coils"/>
    </source>
</evidence>
<dbReference type="GO" id="GO:1990644">
    <property type="term" value="F:microtubule site clamp"/>
    <property type="evidence" value="ECO:0007669"/>
    <property type="project" value="TreeGrafter"/>
</dbReference>
<organism evidence="3 4">
    <name type="scientific">Cryptococcus wingfieldii CBS 7118</name>
    <dbReference type="NCBI Taxonomy" id="1295528"/>
    <lineage>
        <taxon>Eukaryota</taxon>
        <taxon>Fungi</taxon>
        <taxon>Dikarya</taxon>
        <taxon>Basidiomycota</taxon>
        <taxon>Agaricomycotina</taxon>
        <taxon>Tremellomycetes</taxon>
        <taxon>Tremellales</taxon>
        <taxon>Cryptococcaceae</taxon>
        <taxon>Cryptococcus</taxon>
    </lineage>
</organism>
<dbReference type="RefSeq" id="XP_019031929.1">
    <property type="nucleotide sequence ID" value="XM_019176016.1"/>
</dbReference>
<keyword evidence="1" id="KW-0175">Coiled coil</keyword>
<dbReference type="AlphaFoldDB" id="A0A1E3J8Z9"/>
<evidence type="ECO:0000256" key="2">
    <source>
        <dbReference type="SAM" id="MobiDB-lite"/>
    </source>
</evidence>